<sequence length="922" mass="97621">MGGEPGAGKSRLLAQLAADLRSQVATVLTGTCPSTLASPYEPFVAPVAAMRTAIADGALALAAPSPDANALVRTVALLDTVAGERPAGRASRRDLLDAVVTSVRSAAAVEPLVLLLDDVHWAGETAWELLSYLVEQTTDLRLLLVATQRTTATDRTDRLVHHVAGLCRLDGVRRIDLPPLATDDVEEYLLKEAGLPATLARTVAPDLRDRTGGNAYFVRELVQTLGARGPVGFVHPAGRAPPSVQDAVEARLGMLSPGARATVELAAVIGDVVDADLLVGTGGIPPEETLGHLDAAFDAHLLEPGDDTPTAVRFRHAIAREIVLGATPSARRAALHLRVARALEARGGRSAAHVARVAHHFEAAHVLGYRPEAARYLRLAADLAAEGLAHDEAADLYERAAVVEDDRARADDVTLLAARERMLTGAFVRSRALAEPIADDATSAHQLRAAVLFEDANWRTNLVAGRSADLLRAALDSAGDQDEELQVRALAGLGRALAFDGEDDQARFLVEHAVERARELGGDDLLRDALVASLVLGSAVTDADVKLGRAAELTELCLQTHDLWRLGPAASFRTLLGYQRGDAAILRAGLTDLRQAAEGTHQPYFGYLAGCVDFSRHVAAGRLARAAQVSEALVEIGAAVELDEHVGSDGQYGVQQFVLRRESGDLEAARGALSDEDDLGERWVPGLLALYTELGMHDAARRALWWLLESGAADPSPGTRAGVLTILSDAAVALGDVDAGRLVRAALAPYTGLNLMFGSLVSAMGSADRYLGSLDALLGAGEWETDFARAEAMDRRMGAHLHVAHTLAAHAMAHFTTGVDGCDVGAIAAEARRIATPIGSLRVLRMLDVVDGVRARRADGLTEREVEVLRLVAEGLSNREVARALVISENTAANHVRSILLKTGCENRTRAARYAADQGLLA</sequence>
<dbReference type="EMBL" id="BAAAPM010000001">
    <property type="protein sequence ID" value="GAA1708389.1"/>
    <property type="molecule type" value="Genomic_DNA"/>
</dbReference>
<dbReference type="InterPro" id="IPR000792">
    <property type="entry name" value="Tscrpt_reg_LuxR_C"/>
</dbReference>
<dbReference type="PROSITE" id="PS50043">
    <property type="entry name" value="HTH_LUXR_2"/>
    <property type="match status" value="1"/>
</dbReference>
<dbReference type="PANTHER" id="PTHR16305">
    <property type="entry name" value="TESTICULAR SOLUBLE ADENYLYL CYCLASE"/>
    <property type="match status" value="1"/>
</dbReference>
<evidence type="ECO:0000256" key="1">
    <source>
        <dbReference type="ARBA" id="ARBA00022741"/>
    </source>
</evidence>
<dbReference type="InterPro" id="IPR027417">
    <property type="entry name" value="P-loop_NTPase"/>
</dbReference>
<proteinExistence type="predicted"/>
<keyword evidence="1" id="KW-0547">Nucleotide-binding</keyword>
<protein>
    <submittedName>
        <fullName evidence="4">Helix-turn-helix transcriptional regulator</fullName>
    </submittedName>
</protein>
<feature type="domain" description="HTH luxR-type" evidence="3">
    <location>
        <begin position="854"/>
        <end position="919"/>
    </location>
</feature>
<dbReference type="InterPro" id="IPR041664">
    <property type="entry name" value="AAA_16"/>
</dbReference>
<reference evidence="4 5" key="1">
    <citation type="journal article" date="2019" name="Int. J. Syst. Evol. Microbiol.">
        <title>The Global Catalogue of Microorganisms (GCM) 10K type strain sequencing project: providing services to taxonomists for standard genome sequencing and annotation.</title>
        <authorList>
            <consortium name="The Broad Institute Genomics Platform"/>
            <consortium name="The Broad Institute Genome Sequencing Center for Infectious Disease"/>
            <person name="Wu L."/>
            <person name="Ma J."/>
        </authorList>
    </citation>
    <scope>NUCLEOTIDE SEQUENCE [LARGE SCALE GENOMIC DNA]</scope>
    <source>
        <strain evidence="4 5">JCM 15589</strain>
    </source>
</reference>
<dbReference type="SUPFAM" id="SSF46894">
    <property type="entry name" value="C-terminal effector domain of the bipartite response regulators"/>
    <property type="match status" value="1"/>
</dbReference>
<evidence type="ECO:0000313" key="4">
    <source>
        <dbReference type="EMBL" id="GAA1708389.1"/>
    </source>
</evidence>
<accession>A0ABN2IN72</accession>
<dbReference type="Pfam" id="PF00196">
    <property type="entry name" value="GerE"/>
    <property type="match status" value="1"/>
</dbReference>
<dbReference type="InterPro" id="IPR036388">
    <property type="entry name" value="WH-like_DNA-bd_sf"/>
</dbReference>
<name>A0ABN2IN72_9MICO</name>
<dbReference type="Gene3D" id="1.10.10.10">
    <property type="entry name" value="Winged helix-like DNA-binding domain superfamily/Winged helix DNA-binding domain"/>
    <property type="match status" value="1"/>
</dbReference>
<dbReference type="SMART" id="SM00421">
    <property type="entry name" value="HTH_LUXR"/>
    <property type="match status" value="1"/>
</dbReference>
<dbReference type="Pfam" id="PF13191">
    <property type="entry name" value="AAA_16"/>
    <property type="match status" value="1"/>
</dbReference>
<organism evidence="4 5">
    <name type="scientific">Isoptericola hypogeus</name>
    <dbReference type="NCBI Taxonomy" id="300179"/>
    <lineage>
        <taxon>Bacteria</taxon>
        <taxon>Bacillati</taxon>
        <taxon>Actinomycetota</taxon>
        <taxon>Actinomycetes</taxon>
        <taxon>Micrococcales</taxon>
        <taxon>Promicromonosporaceae</taxon>
        <taxon>Isoptericola</taxon>
    </lineage>
</organism>
<dbReference type="Proteomes" id="UP001501138">
    <property type="component" value="Unassembled WGS sequence"/>
</dbReference>
<dbReference type="CDD" id="cd06170">
    <property type="entry name" value="LuxR_C_like"/>
    <property type="match status" value="1"/>
</dbReference>
<dbReference type="SUPFAM" id="SSF52540">
    <property type="entry name" value="P-loop containing nucleoside triphosphate hydrolases"/>
    <property type="match status" value="1"/>
</dbReference>
<comment type="caution">
    <text evidence="4">The sequence shown here is derived from an EMBL/GenBank/DDBJ whole genome shotgun (WGS) entry which is preliminary data.</text>
</comment>
<gene>
    <name evidence="4" type="ORF">GCM10009809_00790</name>
</gene>
<evidence type="ECO:0000313" key="5">
    <source>
        <dbReference type="Proteomes" id="UP001501138"/>
    </source>
</evidence>
<dbReference type="PANTHER" id="PTHR16305:SF35">
    <property type="entry name" value="TRANSCRIPTIONAL ACTIVATOR DOMAIN"/>
    <property type="match status" value="1"/>
</dbReference>
<dbReference type="InterPro" id="IPR016032">
    <property type="entry name" value="Sig_transdc_resp-reg_C-effctor"/>
</dbReference>
<keyword evidence="5" id="KW-1185">Reference proteome</keyword>
<evidence type="ECO:0000256" key="2">
    <source>
        <dbReference type="ARBA" id="ARBA00022840"/>
    </source>
</evidence>
<keyword evidence="2" id="KW-0067">ATP-binding</keyword>
<evidence type="ECO:0000259" key="3">
    <source>
        <dbReference type="PROSITE" id="PS50043"/>
    </source>
</evidence>
<dbReference type="PRINTS" id="PR00038">
    <property type="entry name" value="HTHLUXR"/>
</dbReference>